<keyword evidence="8 15" id="KW-0675">Receptor</keyword>
<feature type="signal peptide" evidence="12">
    <location>
        <begin position="1"/>
        <end position="19"/>
    </location>
</feature>
<reference evidence="15 16" key="1">
    <citation type="submission" date="2020-09" db="EMBL/GenBank/DDBJ databases">
        <title>Genome seq and assembly of Chryseobacterium sp.</title>
        <authorList>
            <person name="Chhetri G."/>
        </authorList>
    </citation>
    <scope>NUCLEOTIDE SEQUENCE [LARGE SCALE GENOMIC DNA]</scope>
    <source>
        <strain evidence="15 16">GCR10</strain>
    </source>
</reference>
<feature type="domain" description="TonB-dependent receptor plug" evidence="14">
    <location>
        <begin position="42"/>
        <end position="147"/>
    </location>
</feature>
<dbReference type="PANTHER" id="PTHR30069:SF29">
    <property type="entry name" value="HEMOGLOBIN AND HEMOGLOBIN-HAPTOGLOBIN-BINDING PROTEIN 1-RELATED"/>
    <property type="match status" value="1"/>
</dbReference>
<keyword evidence="3 10" id="KW-1134">Transmembrane beta strand</keyword>
<keyword evidence="5 12" id="KW-0732">Signal</keyword>
<comment type="similarity">
    <text evidence="10 11">Belongs to the TonB-dependent receptor family.</text>
</comment>
<accession>A0ABR8Z8W6</accession>
<evidence type="ECO:0000256" key="4">
    <source>
        <dbReference type="ARBA" id="ARBA00022692"/>
    </source>
</evidence>
<evidence type="ECO:0000256" key="2">
    <source>
        <dbReference type="ARBA" id="ARBA00022448"/>
    </source>
</evidence>
<evidence type="ECO:0000256" key="11">
    <source>
        <dbReference type="RuleBase" id="RU003357"/>
    </source>
</evidence>
<organism evidence="15 16">
    <name type="scientific">Chryseobacterium caseinilyticum</name>
    <dbReference type="NCBI Taxonomy" id="2771428"/>
    <lineage>
        <taxon>Bacteria</taxon>
        <taxon>Pseudomonadati</taxon>
        <taxon>Bacteroidota</taxon>
        <taxon>Flavobacteriia</taxon>
        <taxon>Flavobacteriales</taxon>
        <taxon>Weeksellaceae</taxon>
        <taxon>Chryseobacterium group</taxon>
        <taxon>Chryseobacterium</taxon>
    </lineage>
</organism>
<dbReference type="SUPFAM" id="SSF56935">
    <property type="entry name" value="Porins"/>
    <property type="match status" value="1"/>
</dbReference>
<evidence type="ECO:0000313" key="16">
    <source>
        <dbReference type="Proteomes" id="UP000637299"/>
    </source>
</evidence>
<protein>
    <submittedName>
        <fullName evidence="15">TonB-dependent receptor</fullName>
    </submittedName>
</protein>
<dbReference type="Gene3D" id="2.170.130.10">
    <property type="entry name" value="TonB-dependent receptor, plug domain"/>
    <property type="match status" value="1"/>
</dbReference>
<dbReference type="EMBL" id="JACYFS010000001">
    <property type="protein sequence ID" value="MBD8081666.1"/>
    <property type="molecule type" value="Genomic_DNA"/>
</dbReference>
<evidence type="ECO:0000256" key="5">
    <source>
        <dbReference type="ARBA" id="ARBA00022729"/>
    </source>
</evidence>
<evidence type="ECO:0000313" key="15">
    <source>
        <dbReference type="EMBL" id="MBD8081666.1"/>
    </source>
</evidence>
<gene>
    <name evidence="15" type="ORF">IC610_04415</name>
</gene>
<evidence type="ECO:0000256" key="8">
    <source>
        <dbReference type="ARBA" id="ARBA00023170"/>
    </source>
</evidence>
<sequence length="603" mass="68421">MIRKLITLSAASLFFSVSAQEKSADIDSVEIQGKFIATPYKSANQNISVITKADILASPAKSIDEILQLIPGMDVRRRGANGVQSDISFRGGSFEQMLILINGIRMNDSQTGHNSLNIPLDLDDVERIEVIKGPAARRFGQNAYAGAVNIITKAEAGKRVKISAEAGDYETYGMGLNANFGNEKFSNLLQVNSNSSQGYRYNTDYEIRNAYYQNQLKIKNGSLRLQAGISEKKFGANGFYSSPAATEQYEELQASIVSLAHQQSFGKFKLNSNVYWRRGQDMYVFNRAKPEIYRNMHIGNNVGGEVNTSYTSGLGTTGLGVELRKEFLASNNLGHRERFVTQVFFEHHFSFFDKKLNISPGASWANYSTDGNFFYPGIDVGYTFLENSKVYGNISRVHRVPTFTDLYYVSKTEQGNMNLLPENAVYAEIGYQYQNKNILAKASGFLRDGNNTIDWTKISLADPVWYAKNVGDSNVKGIELELDHKVTDWMRYTVGYTFLENKLKNTESVFARYNLDNLKHQLVGKLQNRFLKYFTNELVYRYNERLNFGSYQLLDEKLSFTKNDLSVYILVNNVTNTKYTETFGVPMPERWFHLGFTYQLNFR</sequence>
<evidence type="ECO:0000256" key="6">
    <source>
        <dbReference type="ARBA" id="ARBA00023077"/>
    </source>
</evidence>
<dbReference type="InterPro" id="IPR039426">
    <property type="entry name" value="TonB-dep_rcpt-like"/>
</dbReference>
<keyword evidence="6 11" id="KW-0798">TonB box</keyword>
<dbReference type="RefSeq" id="WP_191735413.1">
    <property type="nucleotide sequence ID" value="NZ_JACYFS010000001.1"/>
</dbReference>
<evidence type="ECO:0000256" key="7">
    <source>
        <dbReference type="ARBA" id="ARBA00023136"/>
    </source>
</evidence>
<keyword evidence="16" id="KW-1185">Reference proteome</keyword>
<name>A0ABR8Z8W6_9FLAO</name>
<dbReference type="PROSITE" id="PS52016">
    <property type="entry name" value="TONB_DEPENDENT_REC_3"/>
    <property type="match status" value="1"/>
</dbReference>
<keyword evidence="9 10" id="KW-0998">Cell outer membrane</keyword>
<keyword evidence="4 10" id="KW-0812">Transmembrane</keyword>
<evidence type="ECO:0000259" key="14">
    <source>
        <dbReference type="Pfam" id="PF07715"/>
    </source>
</evidence>
<evidence type="ECO:0000256" key="12">
    <source>
        <dbReference type="SAM" id="SignalP"/>
    </source>
</evidence>
<dbReference type="PANTHER" id="PTHR30069">
    <property type="entry name" value="TONB-DEPENDENT OUTER MEMBRANE RECEPTOR"/>
    <property type="match status" value="1"/>
</dbReference>
<comment type="subcellular location">
    <subcellularLocation>
        <location evidence="1 10">Cell outer membrane</location>
        <topology evidence="1 10">Multi-pass membrane protein</topology>
    </subcellularLocation>
</comment>
<dbReference type="Pfam" id="PF00593">
    <property type="entry name" value="TonB_dep_Rec_b-barrel"/>
    <property type="match status" value="1"/>
</dbReference>
<dbReference type="Pfam" id="PF07715">
    <property type="entry name" value="Plug"/>
    <property type="match status" value="1"/>
</dbReference>
<evidence type="ECO:0000259" key="13">
    <source>
        <dbReference type="Pfam" id="PF00593"/>
    </source>
</evidence>
<dbReference type="Proteomes" id="UP000637299">
    <property type="component" value="Unassembled WGS sequence"/>
</dbReference>
<feature type="chain" id="PRO_5045327001" evidence="12">
    <location>
        <begin position="20"/>
        <end position="603"/>
    </location>
</feature>
<dbReference type="InterPro" id="IPR036942">
    <property type="entry name" value="Beta-barrel_TonB_sf"/>
</dbReference>
<dbReference type="InterPro" id="IPR000531">
    <property type="entry name" value="Beta-barrel_TonB"/>
</dbReference>
<evidence type="ECO:0000256" key="10">
    <source>
        <dbReference type="PROSITE-ProRule" id="PRU01360"/>
    </source>
</evidence>
<dbReference type="InterPro" id="IPR012910">
    <property type="entry name" value="Plug_dom"/>
</dbReference>
<evidence type="ECO:0000256" key="3">
    <source>
        <dbReference type="ARBA" id="ARBA00022452"/>
    </source>
</evidence>
<dbReference type="Gene3D" id="2.40.170.20">
    <property type="entry name" value="TonB-dependent receptor, beta-barrel domain"/>
    <property type="match status" value="1"/>
</dbReference>
<evidence type="ECO:0000256" key="1">
    <source>
        <dbReference type="ARBA" id="ARBA00004571"/>
    </source>
</evidence>
<proteinExistence type="inferred from homology"/>
<evidence type="ECO:0000256" key="9">
    <source>
        <dbReference type="ARBA" id="ARBA00023237"/>
    </source>
</evidence>
<dbReference type="InterPro" id="IPR037066">
    <property type="entry name" value="Plug_dom_sf"/>
</dbReference>
<keyword evidence="2 10" id="KW-0813">Transport</keyword>
<comment type="caution">
    <text evidence="15">The sequence shown here is derived from an EMBL/GenBank/DDBJ whole genome shotgun (WGS) entry which is preliminary data.</text>
</comment>
<keyword evidence="7 10" id="KW-0472">Membrane</keyword>
<feature type="domain" description="TonB-dependent receptor-like beta-barrel" evidence="13">
    <location>
        <begin position="169"/>
        <end position="574"/>
    </location>
</feature>